<dbReference type="InterPro" id="IPR001683">
    <property type="entry name" value="PX_dom"/>
</dbReference>
<evidence type="ECO:0000256" key="1">
    <source>
        <dbReference type="SAM" id="Phobius"/>
    </source>
</evidence>
<reference evidence="4" key="1">
    <citation type="submission" date="2018-06" db="EMBL/GenBank/DDBJ databases">
        <title>Genome assembly of Danube salmon.</title>
        <authorList>
            <person name="Macqueen D.J."/>
            <person name="Gundappa M.K."/>
        </authorList>
    </citation>
    <scope>NUCLEOTIDE SEQUENCE [LARGE SCALE GENOMIC DNA]</scope>
</reference>
<dbReference type="GeneTree" id="ENSGT00510000048561"/>
<keyword evidence="4" id="KW-1185">Reference proteome</keyword>
<dbReference type="GO" id="GO:0016176">
    <property type="term" value="F:superoxide-generating NADPH oxidase activator activity"/>
    <property type="evidence" value="ECO:0007669"/>
    <property type="project" value="TreeGrafter"/>
</dbReference>
<dbReference type="STRING" id="62062.ENSHHUP00000029360"/>
<dbReference type="GO" id="GO:0043020">
    <property type="term" value="C:NADPH oxidase complex"/>
    <property type="evidence" value="ECO:0007669"/>
    <property type="project" value="TreeGrafter"/>
</dbReference>
<dbReference type="GO" id="GO:0035091">
    <property type="term" value="F:phosphatidylinositol binding"/>
    <property type="evidence" value="ECO:0007669"/>
    <property type="project" value="InterPro"/>
</dbReference>
<evidence type="ECO:0000313" key="4">
    <source>
        <dbReference type="Proteomes" id="UP000314982"/>
    </source>
</evidence>
<dbReference type="GO" id="GO:0005737">
    <property type="term" value="C:cytoplasm"/>
    <property type="evidence" value="ECO:0007669"/>
    <property type="project" value="TreeGrafter"/>
</dbReference>
<proteinExistence type="predicted"/>
<keyword evidence="1" id="KW-1133">Transmembrane helix</keyword>
<protein>
    <recommendedName>
        <fullName evidence="2">PX domain-containing protein</fullName>
    </recommendedName>
</protein>
<dbReference type="InterPro" id="IPR051228">
    <property type="entry name" value="NADPH_Oxidase/PX-Domain"/>
</dbReference>
<keyword evidence="1" id="KW-0812">Transmembrane</keyword>
<name>A0A4W5LWP7_9TELE</name>
<dbReference type="PANTHER" id="PTHR15706:SF20">
    <property type="entry name" value="NEUTROPHIL CYTOSOL FACTOR 4"/>
    <property type="match status" value="1"/>
</dbReference>
<dbReference type="GO" id="GO:0042554">
    <property type="term" value="P:superoxide anion generation"/>
    <property type="evidence" value="ECO:0007669"/>
    <property type="project" value="TreeGrafter"/>
</dbReference>
<accession>A0A4W5LWP7</accession>
<dbReference type="PROSITE" id="PS50195">
    <property type="entry name" value="PX"/>
    <property type="match status" value="1"/>
</dbReference>
<feature type="domain" description="PX" evidence="2">
    <location>
        <begin position="20"/>
        <end position="150"/>
    </location>
</feature>
<dbReference type="Gene3D" id="3.30.1520.10">
    <property type="entry name" value="Phox-like domain"/>
    <property type="match status" value="1"/>
</dbReference>
<dbReference type="InterPro" id="IPR036871">
    <property type="entry name" value="PX_dom_sf"/>
</dbReference>
<dbReference type="AlphaFoldDB" id="A0A4W5LWP7"/>
<dbReference type="Proteomes" id="UP000314982">
    <property type="component" value="Unassembled WGS sequence"/>
</dbReference>
<reference evidence="3" key="3">
    <citation type="submission" date="2025-09" db="UniProtKB">
        <authorList>
            <consortium name="Ensembl"/>
        </authorList>
    </citation>
    <scope>IDENTIFICATION</scope>
</reference>
<reference evidence="3" key="2">
    <citation type="submission" date="2025-08" db="UniProtKB">
        <authorList>
            <consortium name="Ensembl"/>
        </authorList>
    </citation>
    <scope>IDENTIFICATION</scope>
</reference>
<dbReference type="Ensembl" id="ENSHHUT00000030582.1">
    <property type="protein sequence ID" value="ENSHHUP00000029360.1"/>
    <property type="gene ID" value="ENSHHUG00000018731.1"/>
</dbReference>
<keyword evidence="1" id="KW-0472">Membrane</keyword>
<sequence>MSSLPKQLRDESDFDQLPHNIPVSATIADIEEKKGFIDYYRFVMEVRTRGGSKYLIYRRYSQFFNLHSDLELKYSPGDQDTSGPNTCRLPTLPGERGLAGWSLFSICLSLSPSLYVCLSPSLYVCLSLLLYMSVSLSFSICLSLSPSLYV</sequence>
<dbReference type="Pfam" id="PF00787">
    <property type="entry name" value="PX"/>
    <property type="match status" value="1"/>
</dbReference>
<feature type="transmembrane region" description="Helical" evidence="1">
    <location>
        <begin position="121"/>
        <end position="144"/>
    </location>
</feature>
<evidence type="ECO:0000259" key="2">
    <source>
        <dbReference type="PROSITE" id="PS50195"/>
    </source>
</evidence>
<evidence type="ECO:0000313" key="3">
    <source>
        <dbReference type="Ensembl" id="ENSHHUP00000029360.1"/>
    </source>
</evidence>
<feature type="transmembrane region" description="Helical" evidence="1">
    <location>
        <begin position="98"/>
        <end position="115"/>
    </location>
</feature>
<dbReference type="PANTHER" id="PTHR15706">
    <property type="entry name" value="SH3 MULTIPLE DOMAIN"/>
    <property type="match status" value="1"/>
</dbReference>
<organism evidence="3 4">
    <name type="scientific">Hucho hucho</name>
    <name type="common">huchen</name>
    <dbReference type="NCBI Taxonomy" id="62062"/>
    <lineage>
        <taxon>Eukaryota</taxon>
        <taxon>Metazoa</taxon>
        <taxon>Chordata</taxon>
        <taxon>Craniata</taxon>
        <taxon>Vertebrata</taxon>
        <taxon>Euteleostomi</taxon>
        <taxon>Actinopterygii</taxon>
        <taxon>Neopterygii</taxon>
        <taxon>Teleostei</taxon>
        <taxon>Protacanthopterygii</taxon>
        <taxon>Salmoniformes</taxon>
        <taxon>Salmonidae</taxon>
        <taxon>Salmoninae</taxon>
        <taxon>Hucho</taxon>
    </lineage>
</organism>
<dbReference type="SUPFAM" id="SSF64268">
    <property type="entry name" value="PX domain"/>
    <property type="match status" value="1"/>
</dbReference>